<dbReference type="Proteomes" id="UP001431209">
    <property type="component" value="Unassembled WGS sequence"/>
</dbReference>
<keyword evidence="2" id="KW-1185">Reference proteome</keyword>
<dbReference type="EMBL" id="JAOPGA020000806">
    <property type="protein sequence ID" value="KAL0482002.1"/>
    <property type="molecule type" value="Genomic_DNA"/>
</dbReference>
<sequence length="103" mass="11771">MSNSSEDIYSDDNKWTELFDAIKTIIYNNELLINILTCKRVDRDDKCGGLIVDVTENDDERSPCHSSHQECNHDSKKCYPTSRMDANTACNRDPDVLLESIVQ</sequence>
<proteinExistence type="predicted"/>
<protein>
    <submittedName>
        <fullName evidence="1">Uncharacterized protein</fullName>
    </submittedName>
</protein>
<organism evidence="1 2">
    <name type="scientific">Acrasis kona</name>
    <dbReference type="NCBI Taxonomy" id="1008807"/>
    <lineage>
        <taxon>Eukaryota</taxon>
        <taxon>Discoba</taxon>
        <taxon>Heterolobosea</taxon>
        <taxon>Tetramitia</taxon>
        <taxon>Eutetramitia</taxon>
        <taxon>Acrasidae</taxon>
        <taxon>Acrasis</taxon>
    </lineage>
</organism>
<reference evidence="1 2" key="1">
    <citation type="submission" date="2024-03" db="EMBL/GenBank/DDBJ databases">
        <title>The Acrasis kona genome and developmental transcriptomes reveal deep origins of eukaryotic multicellular pathways.</title>
        <authorList>
            <person name="Sheikh S."/>
            <person name="Fu C.-J."/>
            <person name="Brown M.W."/>
            <person name="Baldauf S.L."/>
        </authorList>
    </citation>
    <scope>NUCLEOTIDE SEQUENCE [LARGE SCALE GENOMIC DNA]</scope>
    <source>
        <strain evidence="1 2">ATCC MYA-3509</strain>
    </source>
</reference>
<accession>A0AAW2Z092</accession>
<comment type="caution">
    <text evidence="1">The sequence shown here is derived from an EMBL/GenBank/DDBJ whole genome shotgun (WGS) entry which is preliminary data.</text>
</comment>
<dbReference type="AlphaFoldDB" id="A0AAW2Z092"/>
<evidence type="ECO:0000313" key="2">
    <source>
        <dbReference type="Proteomes" id="UP001431209"/>
    </source>
</evidence>
<gene>
    <name evidence="1" type="ORF">AKO1_013145</name>
</gene>
<evidence type="ECO:0000313" key="1">
    <source>
        <dbReference type="EMBL" id="KAL0482002.1"/>
    </source>
</evidence>
<name>A0AAW2Z092_9EUKA</name>